<dbReference type="PANTHER" id="PTHR42756">
    <property type="entry name" value="TRANSCRIPTIONAL REGULATOR, MARR"/>
    <property type="match status" value="1"/>
</dbReference>
<comment type="caution">
    <text evidence="5">The sequence shown here is derived from an EMBL/GenBank/DDBJ whole genome shotgun (WGS) entry which is preliminary data.</text>
</comment>
<evidence type="ECO:0000256" key="2">
    <source>
        <dbReference type="ARBA" id="ARBA00023125"/>
    </source>
</evidence>
<keyword evidence="3" id="KW-0804">Transcription</keyword>
<dbReference type="EMBL" id="AAOW01000006">
    <property type="protein sequence ID" value="EAR61650.1"/>
    <property type="molecule type" value="Genomic_DNA"/>
</dbReference>
<dbReference type="InterPro" id="IPR000835">
    <property type="entry name" value="HTH_MarR-typ"/>
</dbReference>
<dbReference type="Gene3D" id="1.10.10.10">
    <property type="entry name" value="Winged helix-like DNA-binding domain superfamily/Winged helix DNA-binding domain"/>
    <property type="match status" value="1"/>
</dbReference>
<dbReference type="GO" id="GO:0003700">
    <property type="term" value="F:DNA-binding transcription factor activity"/>
    <property type="evidence" value="ECO:0007669"/>
    <property type="project" value="InterPro"/>
</dbReference>
<dbReference type="AlphaFoldDB" id="A0A7U8C4Y1"/>
<keyword evidence="1" id="KW-0805">Transcription regulation</keyword>
<keyword evidence="6" id="KW-1185">Reference proteome</keyword>
<dbReference type="PROSITE" id="PS50995">
    <property type="entry name" value="HTH_MARR_2"/>
    <property type="match status" value="1"/>
</dbReference>
<dbReference type="InterPro" id="IPR036390">
    <property type="entry name" value="WH_DNA-bd_sf"/>
</dbReference>
<feature type="domain" description="HTH marR-type" evidence="4">
    <location>
        <begin position="20"/>
        <end position="162"/>
    </location>
</feature>
<dbReference type="GO" id="GO:0003677">
    <property type="term" value="F:DNA binding"/>
    <property type="evidence" value="ECO:0007669"/>
    <property type="project" value="UniProtKB-KW"/>
</dbReference>
<evidence type="ECO:0000259" key="4">
    <source>
        <dbReference type="PROSITE" id="PS50995"/>
    </source>
</evidence>
<dbReference type="InterPro" id="IPR036388">
    <property type="entry name" value="WH-like_DNA-bd_sf"/>
</dbReference>
<dbReference type="SUPFAM" id="SSF46785">
    <property type="entry name" value="Winged helix' DNA-binding domain"/>
    <property type="match status" value="1"/>
</dbReference>
<evidence type="ECO:0000313" key="5">
    <source>
        <dbReference type="EMBL" id="EAR61650.1"/>
    </source>
</evidence>
<dbReference type="PANTHER" id="PTHR42756:SF1">
    <property type="entry name" value="TRANSCRIPTIONAL REPRESSOR OF EMRAB OPERON"/>
    <property type="match status" value="1"/>
</dbReference>
<dbReference type="RefSeq" id="WP_007022737.1">
    <property type="nucleotide sequence ID" value="NZ_CH724127.1"/>
</dbReference>
<keyword evidence="2" id="KW-0238">DNA-binding</keyword>
<accession>A0A7U8C4Y1</accession>
<dbReference type="Pfam" id="PF01047">
    <property type="entry name" value="MarR"/>
    <property type="match status" value="1"/>
</dbReference>
<protein>
    <submittedName>
        <fullName evidence="5">Probable regulatory protein, MarR family protein</fullName>
    </submittedName>
</protein>
<dbReference type="PRINTS" id="PR00598">
    <property type="entry name" value="HTHMARR"/>
</dbReference>
<reference evidence="5 6" key="1">
    <citation type="submission" date="2006-02" db="EMBL/GenBank/DDBJ databases">
        <authorList>
            <person name="Pinhassi J."/>
            <person name="Pedros-Alio C."/>
            <person name="Ferriera S."/>
            <person name="Johnson J."/>
            <person name="Kravitz S."/>
            <person name="Halpern A."/>
            <person name="Remington K."/>
            <person name="Beeson K."/>
            <person name="Tran B."/>
            <person name="Rogers Y.-H."/>
            <person name="Friedman R."/>
            <person name="Venter J.C."/>
        </authorList>
    </citation>
    <scope>NUCLEOTIDE SEQUENCE [LARGE SCALE GENOMIC DNA]</scope>
    <source>
        <strain evidence="5 6">MED92</strain>
    </source>
</reference>
<dbReference type="Proteomes" id="UP000002171">
    <property type="component" value="Unassembled WGS sequence"/>
</dbReference>
<gene>
    <name evidence="5" type="ORF">MED92_03607</name>
</gene>
<evidence type="ECO:0000313" key="6">
    <source>
        <dbReference type="Proteomes" id="UP000002171"/>
    </source>
</evidence>
<sequence length="167" mass="18858">MADKKMDAVDLIVDQWKNERPELNSELMGIPGRIKRSSALVQHKLEKTFAEYGLNYWEFDVLATLRRAGSLYSLAPTALFSTLMVTSGTMTHRLKGLEKRGLIARTANPEDARSMLVELTEEGFQLIDKAVTAHTENLERILSPLTEDEQQQLDNALRKILSLLEDA</sequence>
<dbReference type="SMART" id="SM00347">
    <property type="entry name" value="HTH_MARR"/>
    <property type="match status" value="1"/>
</dbReference>
<proteinExistence type="predicted"/>
<name>A0A7U8C4Y1_NEPCE</name>
<evidence type="ECO:0000256" key="3">
    <source>
        <dbReference type="ARBA" id="ARBA00023163"/>
    </source>
</evidence>
<organism evidence="5 6">
    <name type="scientific">Neptuniibacter caesariensis</name>
    <dbReference type="NCBI Taxonomy" id="207954"/>
    <lineage>
        <taxon>Bacteria</taxon>
        <taxon>Pseudomonadati</taxon>
        <taxon>Pseudomonadota</taxon>
        <taxon>Gammaproteobacteria</taxon>
        <taxon>Oceanospirillales</taxon>
        <taxon>Oceanospirillaceae</taxon>
        <taxon>Neptuniibacter</taxon>
    </lineage>
</organism>
<evidence type="ECO:0000256" key="1">
    <source>
        <dbReference type="ARBA" id="ARBA00023015"/>
    </source>
</evidence>